<dbReference type="PANTHER" id="PTHR33096:SF1">
    <property type="entry name" value="CXC1-LIKE CYSTEINE CLUSTER ASSOCIATED WITH KDZ TRANSPOSASES DOMAIN-CONTAINING PROTEIN"/>
    <property type="match status" value="1"/>
</dbReference>
<keyword evidence="3" id="KW-1185">Reference proteome</keyword>
<name>A0A9P5ZTK4_PLEER</name>
<sequence length="497" mass="56296">MPKLQWKLQAFVPGLGQHYTSPRKAVPRKSQIVQPLGHLVKKQKVAKELARLLSNDKLTDISPHVSDMSRADTEVDELTTQLSGTEMEIDMMSLYIRPFGAHIHSEQTLRISSCPQLHTFRVCCQGHKMRFPDFVAGLLVCATSKPSRYCVYSKICHLDFRTMEVQGCHCETIPQRLIVHSLFPTSPNQPQMAISIDLLNFYHTLFEKSCDAIHAMSHALKKFYTCRGYFLASQHTGDEVKEPFRRSLGYALQWHDSLCVLIDRQVQAAISAADAEARLHLDSDIAAIAITTSPVSDPTRCARELRNRCPACFSRNTFGVLFTDGGDFHVAVDSNFHHRHRRSAGEGCEFHTPEYFLLKEYVDAVGARIDKALPLFTANIDTPGRQQKYAVALIQYLFQQIPNNATVLVLYDVGCVLNWSLQLYEILPSEITERLSFTTSAMYNVVHIPPSHESSEPAAIICSEQWEAKKLMTWLGKQTNDMACLRDLRDKINKPER</sequence>
<comment type="caution">
    <text evidence="2">The sequence shown here is derived from an EMBL/GenBank/DDBJ whole genome shotgun (WGS) entry which is preliminary data.</text>
</comment>
<dbReference type="Pfam" id="PF18802">
    <property type="entry name" value="CxC1"/>
    <property type="match status" value="1"/>
</dbReference>
<dbReference type="OrthoDB" id="3253684at2759"/>
<dbReference type="PANTHER" id="PTHR33096">
    <property type="entry name" value="CXC2 DOMAIN-CONTAINING PROTEIN"/>
    <property type="match status" value="1"/>
</dbReference>
<organism evidence="2 3">
    <name type="scientific">Pleurotus eryngii</name>
    <name type="common">Boletus of the steppes</name>
    <dbReference type="NCBI Taxonomy" id="5323"/>
    <lineage>
        <taxon>Eukaryota</taxon>
        <taxon>Fungi</taxon>
        <taxon>Dikarya</taxon>
        <taxon>Basidiomycota</taxon>
        <taxon>Agaricomycotina</taxon>
        <taxon>Agaricomycetes</taxon>
        <taxon>Agaricomycetidae</taxon>
        <taxon>Agaricales</taxon>
        <taxon>Pleurotineae</taxon>
        <taxon>Pleurotaceae</taxon>
        <taxon>Pleurotus</taxon>
    </lineage>
</organism>
<dbReference type="EMBL" id="MU154578">
    <property type="protein sequence ID" value="KAF9494028.1"/>
    <property type="molecule type" value="Genomic_DNA"/>
</dbReference>
<gene>
    <name evidence="2" type="ORF">BDN71DRAFT_1566077</name>
</gene>
<reference evidence="2" key="1">
    <citation type="submission" date="2020-11" db="EMBL/GenBank/DDBJ databases">
        <authorList>
            <consortium name="DOE Joint Genome Institute"/>
            <person name="Ahrendt S."/>
            <person name="Riley R."/>
            <person name="Andreopoulos W."/>
            <person name="Labutti K."/>
            <person name="Pangilinan J."/>
            <person name="Ruiz-Duenas F.J."/>
            <person name="Barrasa J.M."/>
            <person name="Sanchez-Garcia M."/>
            <person name="Camarero S."/>
            <person name="Miyauchi S."/>
            <person name="Serrano A."/>
            <person name="Linde D."/>
            <person name="Babiker R."/>
            <person name="Drula E."/>
            <person name="Ayuso-Fernandez I."/>
            <person name="Pacheco R."/>
            <person name="Padilla G."/>
            <person name="Ferreira P."/>
            <person name="Barriuso J."/>
            <person name="Kellner H."/>
            <person name="Castanera R."/>
            <person name="Alfaro M."/>
            <person name="Ramirez L."/>
            <person name="Pisabarro A.G."/>
            <person name="Kuo A."/>
            <person name="Tritt A."/>
            <person name="Lipzen A."/>
            <person name="He G."/>
            <person name="Yan M."/>
            <person name="Ng V."/>
            <person name="Cullen D."/>
            <person name="Martin F."/>
            <person name="Rosso M.-N."/>
            <person name="Henrissat B."/>
            <person name="Hibbett D."/>
            <person name="Martinez A.T."/>
            <person name="Grigoriev I.V."/>
        </authorList>
    </citation>
    <scope>NUCLEOTIDE SEQUENCE</scope>
    <source>
        <strain evidence="2">ATCC 90797</strain>
    </source>
</reference>
<evidence type="ECO:0000259" key="1">
    <source>
        <dbReference type="Pfam" id="PF18802"/>
    </source>
</evidence>
<evidence type="ECO:0000313" key="2">
    <source>
        <dbReference type="EMBL" id="KAF9494028.1"/>
    </source>
</evidence>
<feature type="domain" description="CxC1-like cysteine cluster associated with KDZ transposases" evidence="1">
    <location>
        <begin position="161"/>
        <end position="225"/>
    </location>
</feature>
<proteinExistence type="predicted"/>
<protein>
    <recommendedName>
        <fullName evidence="1">CxC1-like cysteine cluster associated with KDZ transposases domain-containing protein</fullName>
    </recommendedName>
</protein>
<dbReference type="Proteomes" id="UP000807025">
    <property type="component" value="Unassembled WGS sequence"/>
</dbReference>
<accession>A0A9P5ZTK4</accession>
<dbReference type="AlphaFoldDB" id="A0A9P5ZTK4"/>
<dbReference type="InterPro" id="IPR041320">
    <property type="entry name" value="CxC1"/>
</dbReference>
<evidence type="ECO:0000313" key="3">
    <source>
        <dbReference type="Proteomes" id="UP000807025"/>
    </source>
</evidence>